<dbReference type="PANTHER" id="PTHR48106">
    <property type="entry name" value="QUINONE OXIDOREDUCTASE PIG3-RELATED"/>
    <property type="match status" value="1"/>
</dbReference>
<evidence type="ECO:0000256" key="2">
    <source>
        <dbReference type="ARBA" id="ARBA00023002"/>
    </source>
</evidence>
<evidence type="ECO:0000313" key="4">
    <source>
        <dbReference type="EMBL" id="ROQ29718.1"/>
    </source>
</evidence>
<dbReference type="CDD" id="cd05276">
    <property type="entry name" value="p53_inducible_oxidoreductase"/>
    <property type="match status" value="1"/>
</dbReference>
<dbReference type="InterPro" id="IPR020843">
    <property type="entry name" value="ER"/>
</dbReference>
<dbReference type="InterPro" id="IPR014189">
    <property type="entry name" value="Quinone_OxRdtase_PIG3"/>
</dbReference>
<dbReference type="SMART" id="SM00829">
    <property type="entry name" value="PKS_ER"/>
    <property type="match status" value="1"/>
</dbReference>
<dbReference type="RefSeq" id="WP_123420651.1">
    <property type="nucleotide sequence ID" value="NZ_JBLXEP010000005.1"/>
</dbReference>
<dbReference type="EMBL" id="RJUL01000002">
    <property type="protein sequence ID" value="ROQ29718.1"/>
    <property type="molecule type" value="Genomic_DNA"/>
</dbReference>
<feature type="domain" description="Enoyl reductase (ER)" evidence="3">
    <location>
        <begin position="14"/>
        <end position="328"/>
    </location>
</feature>
<sequence>MAKMMKAIEITTPGGPEVLVAGERPVPVPAAGEVLIAIHAAGVNGPDLKQRQGLYNPPPGATDIPGLEVAGEVVALGEGASRFKVGDKVMALVQGGGYAEFVAASELVTAPVPAGLSMAEAAALPETFMTVWFNLFMRGELKAGESLLIHGGTSGIGSTATMLAKALGAGPIITTVGSEHHRQASLKLGADMAINYREQDFANEVPEFTGGKGVDVVLDIIGGDYVAKNYKVAAMDGRIVQVSLLQGAAKELNLWPMLAKRLKHMGSLLRPQSPEQKAAILADLLAKAGHLIGEGKVKPQVYETFALDDASQAHRLMESSVHVGKVVLINSAK</sequence>
<dbReference type="Gene3D" id="3.40.50.720">
    <property type="entry name" value="NAD(P)-binding Rossmann-like Domain"/>
    <property type="match status" value="1"/>
</dbReference>
<dbReference type="Gene3D" id="3.90.180.10">
    <property type="entry name" value="Medium-chain alcohol dehydrogenases, catalytic domain"/>
    <property type="match status" value="1"/>
</dbReference>
<comment type="caution">
    <text evidence="4">The sequence shown here is derived from an EMBL/GenBank/DDBJ whole genome shotgun (WGS) entry which is preliminary data.</text>
</comment>
<dbReference type="InterPro" id="IPR036291">
    <property type="entry name" value="NAD(P)-bd_dom_sf"/>
</dbReference>
<protein>
    <submittedName>
        <fullName evidence="4">Putative PIG3 family NAD(P)H quinone oxidoreductase</fullName>
    </submittedName>
</protein>
<evidence type="ECO:0000259" key="3">
    <source>
        <dbReference type="SMART" id="SM00829"/>
    </source>
</evidence>
<dbReference type="AlphaFoldDB" id="A0A3N1PP23"/>
<accession>A0A3N1PP23</accession>
<dbReference type="SUPFAM" id="SSF50129">
    <property type="entry name" value="GroES-like"/>
    <property type="match status" value="1"/>
</dbReference>
<reference evidence="4 5" key="1">
    <citation type="submission" date="2018-11" db="EMBL/GenBank/DDBJ databases">
        <title>Genomic Encyclopedia of Type Strains, Phase IV (KMG-IV): sequencing the most valuable type-strain genomes for metagenomic binning, comparative biology and taxonomic classification.</title>
        <authorList>
            <person name="Goeker M."/>
        </authorList>
    </citation>
    <scope>NUCLEOTIDE SEQUENCE [LARGE SCALE GENOMIC DNA]</scope>
    <source>
        <strain evidence="4 5">DSM 21945</strain>
    </source>
</reference>
<dbReference type="SUPFAM" id="SSF51735">
    <property type="entry name" value="NAD(P)-binding Rossmann-fold domains"/>
    <property type="match status" value="1"/>
</dbReference>
<keyword evidence="5" id="KW-1185">Reference proteome</keyword>
<gene>
    <name evidence="4" type="ORF">EDC28_10283</name>
</gene>
<evidence type="ECO:0000256" key="1">
    <source>
        <dbReference type="ARBA" id="ARBA00022857"/>
    </source>
</evidence>
<organism evidence="4 5">
    <name type="scientific">Gallaecimonas pentaromativorans</name>
    <dbReference type="NCBI Taxonomy" id="584787"/>
    <lineage>
        <taxon>Bacteria</taxon>
        <taxon>Pseudomonadati</taxon>
        <taxon>Pseudomonadota</taxon>
        <taxon>Gammaproteobacteria</taxon>
        <taxon>Enterobacterales</taxon>
        <taxon>Gallaecimonadaceae</taxon>
        <taxon>Gallaecimonas</taxon>
    </lineage>
</organism>
<evidence type="ECO:0000313" key="5">
    <source>
        <dbReference type="Proteomes" id="UP000268033"/>
    </source>
</evidence>
<dbReference type="Pfam" id="PF13602">
    <property type="entry name" value="ADH_zinc_N_2"/>
    <property type="match status" value="1"/>
</dbReference>
<proteinExistence type="predicted"/>
<dbReference type="GO" id="GO:0016651">
    <property type="term" value="F:oxidoreductase activity, acting on NAD(P)H"/>
    <property type="evidence" value="ECO:0007669"/>
    <property type="project" value="TreeGrafter"/>
</dbReference>
<dbReference type="GO" id="GO:0070402">
    <property type="term" value="F:NADPH binding"/>
    <property type="evidence" value="ECO:0007669"/>
    <property type="project" value="TreeGrafter"/>
</dbReference>
<dbReference type="InterPro" id="IPR013154">
    <property type="entry name" value="ADH-like_N"/>
</dbReference>
<dbReference type="Proteomes" id="UP000268033">
    <property type="component" value="Unassembled WGS sequence"/>
</dbReference>
<dbReference type="Pfam" id="PF08240">
    <property type="entry name" value="ADH_N"/>
    <property type="match status" value="1"/>
</dbReference>
<dbReference type="STRING" id="584787.GCA_001247655_01514"/>
<dbReference type="NCBIfam" id="TIGR02824">
    <property type="entry name" value="quinone_pig3"/>
    <property type="match status" value="1"/>
</dbReference>
<dbReference type="PANTHER" id="PTHR48106:SF8">
    <property type="entry name" value="OS02G0805600 PROTEIN"/>
    <property type="match status" value="1"/>
</dbReference>
<name>A0A3N1PP23_9GAMM</name>
<dbReference type="InterPro" id="IPR011032">
    <property type="entry name" value="GroES-like_sf"/>
</dbReference>
<keyword evidence="2" id="KW-0560">Oxidoreductase</keyword>
<keyword evidence="1" id="KW-0521">NADP</keyword>